<evidence type="ECO:0000313" key="2">
    <source>
        <dbReference type="Proteomes" id="UP001589647"/>
    </source>
</evidence>
<comment type="caution">
    <text evidence="1">The sequence shown here is derived from an EMBL/GenBank/DDBJ whole genome shotgun (WGS) entry which is preliminary data.</text>
</comment>
<proteinExistence type="predicted"/>
<sequence>MIGLRYILDDWAPDMDSWSWQINVDNEGNWRLTQHGLRRTRTPWRPANEMDAYAVVVILYELNQAGEVPIPDAIAAKTDKADQDALLLNFQTQGFGILLRHLLR</sequence>
<evidence type="ECO:0000313" key="1">
    <source>
        <dbReference type="EMBL" id="MFB9209560.1"/>
    </source>
</evidence>
<name>A0ABV5J039_9ACTN</name>
<accession>A0ABV5J039</accession>
<keyword evidence="2" id="KW-1185">Reference proteome</keyword>
<dbReference type="Proteomes" id="UP001589647">
    <property type="component" value="Unassembled WGS sequence"/>
</dbReference>
<dbReference type="EMBL" id="JBHMEI010000104">
    <property type="protein sequence ID" value="MFB9209560.1"/>
    <property type="molecule type" value="Genomic_DNA"/>
</dbReference>
<dbReference type="RefSeq" id="WP_189648188.1">
    <property type="nucleotide sequence ID" value="NZ_BMRC01000006.1"/>
</dbReference>
<gene>
    <name evidence="1" type="ORF">ACFFV7_50850</name>
</gene>
<protein>
    <submittedName>
        <fullName evidence="1">Uncharacterized protein</fullName>
    </submittedName>
</protein>
<reference evidence="1 2" key="1">
    <citation type="submission" date="2024-09" db="EMBL/GenBank/DDBJ databases">
        <authorList>
            <person name="Sun Q."/>
            <person name="Mori K."/>
        </authorList>
    </citation>
    <scope>NUCLEOTIDE SEQUENCE [LARGE SCALE GENOMIC DNA]</scope>
    <source>
        <strain evidence="1 2">CCM 3426</strain>
    </source>
</reference>
<organism evidence="1 2">
    <name type="scientific">Nonomuraea spiralis</name>
    <dbReference type="NCBI Taxonomy" id="46182"/>
    <lineage>
        <taxon>Bacteria</taxon>
        <taxon>Bacillati</taxon>
        <taxon>Actinomycetota</taxon>
        <taxon>Actinomycetes</taxon>
        <taxon>Streptosporangiales</taxon>
        <taxon>Streptosporangiaceae</taxon>
        <taxon>Nonomuraea</taxon>
    </lineage>
</organism>